<evidence type="ECO:0000313" key="1">
    <source>
        <dbReference type="EMBL" id="KAH1184097.1"/>
    </source>
</evidence>
<reference evidence="1" key="1">
    <citation type="submission" date="2021-09" db="EMBL/GenBank/DDBJ databases">
        <title>The genome of Mauremys mutica provides insights into the evolution of semi-aquatic lifestyle.</title>
        <authorList>
            <person name="Gong S."/>
            <person name="Gao Y."/>
        </authorList>
    </citation>
    <scope>NUCLEOTIDE SEQUENCE</scope>
    <source>
        <strain evidence="1">MM-2020</strain>
        <tissue evidence="1">Muscle</tissue>
    </source>
</reference>
<accession>A0A9D3XQQ9</accession>
<evidence type="ECO:0000313" key="2">
    <source>
        <dbReference type="Proteomes" id="UP000827986"/>
    </source>
</evidence>
<protein>
    <submittedName>
        <fullName evidence="1">Uncharacterized protein</fullName>
    </submittedName>
</protein>
<dbReference type="EMBL" id="JAHDVG010000465">
    <property type="protein sequence ID" value="KAH1184097.1"/>
    <property type="molecule type" value="Genomic_DNA"/>
</dbReference>
<keyword evidence="2" id="KW-1185">Reference proteome</keyword>
<comment type="caution">
    <text evidence="1">The sequence shown here is derived from an EMBL/GenBank/DDBJ whole genome shotgun (WGS) entry which is preliminary data.</text>
</comment>
<dbReference type="Proteomes" id="UP000827986">
    <property type="component" value="Unassembled WGS sequence"/>
</dbReference>
<organism evidence="1 2">
    <name type="scientific">Mauremys mutica</name>
    <name type="common">yellowpond turtle</name>
    <dbReference type="NCBI Taxonomy" id="74926"/>
    <lineage>
        <taxon>Eukaryota</taxon>
        <taxon>Metazoa</taxon>
        <taxon>Chordata</taxon>
        <taxon>Craniata</taxon>
        <taxon>Vertebrata</taxon>
        <taxon>Euteleostomi</taxon>
        <taxon>Archelosauria</taxon>
        <taxon>Testudinata</taxon>
        <taxon>Testudines</taxon>
        <taxon>Cryptodira</taxon>
        <taxon>Durocryptodira</taxon>
        <taxon>Testudinoidea</taxon>
        <taxon>Geoemydidae</taxon>
        <taxon>Geoemydinae</taxon>
        <taxon>Mauremys</taxon>
    </lineage>
</organism>
<sequence>MCTYTHTELKARPSASSPDLTASLAKLCKHTCTGLHKFHFIFAFQFSPVLNGGHPITVSRTEATGCPQQDDCHVPLTLQVNKAFSSPSRNGHHLPLLPVGKKQGAPGVGVAMCGSGQRMWRSGNGAAKGDREGTVRRLTEGMCVWLRRMWGSRGGHEWGSCLLGREEDRMAAPMPQGLGGEAEARPSIFLGHVLQGGFCP</sequence>
<gene>
    <name evidence="1" type="ORF">KIL84_014713</name>
</gene>
<dbReference type="AlphaFoldDB" id="A0A9D3XQQ9"/>
<proteinExistence type="predicted"/>
<name>A0A9D3XQQ9_9SAUR</name>